<sequence>MPFDDFDDFDDNSYPNPAPVQARLGESEMILRKTIDIIATAPSVPLSSTPRIDRDEIIELLEDALVRVPEEIRQARWMLKERQEFLEKTKREADELLAVARQQAERMVQRTEVVRAAEARARQVIDAADEETRRLRNETEDFLDQRLGSFEILLDRLSKTVANGRQRLSIGTQVEQEVVEPAEENGTTGFFDQDRG</sequence>
<evidence type="ECO:0000256" key="2">
    <source>
        <dbReference type="SAM" id="MobiDB-lite"/>
    </source>
</evidence>
<gene>
    <name evidence="3" type="ORF">UFOPK1572_00430</name>
</gene>
<accession>A0A6J6CXG3</accession>
<proteinExistence type="predicted"/>
<evidence type="ECO:0000256" key="1">
    <source>
        <dbReference type="SAM" id="Coils"/>
    </source>
</evidence>
<reference evidence="3" key="1">
    <citation type="submission" date="2020-05" db="EMBL/GenBank/DDBJ databases">
        <authorList>
            <person name="Chiriac C."/>
            <person name="Salcher M."/>
            <person name="Ghai R."/>
            <person name="Kavagutti S V."/>
        </authorList>
    </citation>
    <scope>NUCLEOTIDE SEQUENCE</scope>
</reference>
<name>A0A6J6CXG3_9ZZZZ</name>
<feature type="region of interest" description="Disordered" evidence="2">
    <location>
        <begin position="1"/>
        <end position="20"/>
    </location>
</feature>
<feature type="coiled-coil region" evidence="1">
    <location>
        <begin position="83"/>
        <end position="145"/>
    </location>
</feature>
<evidence type="ECO:0000313" key="3">
    <source>
        <dbReference type="EMBL" id="CAB4554903.1"/>
    </source>
</evidence>
<feature type="compositionally biased region" description="Acidic residues" evidence="2">
    <location>
        <begin position="1"/>
        <end position="11"/>
    </location>
</feature>
<dbReference type="AlphaFoldDB" id="A0A6J6CXG3"/>
<keyword evidence="1" id="KW-0175">Coiled coil</keyword>
<protein>
    <submittedName>
        <fullName evidence="3">Unannotated protein</fullName>
    </submittedName>
</protein>
<organism evidence="3">
    <name type="scientific">freshwater metagenome</name>
    <dbReference type="NCBI Taxonomy" id="449393"/>
    <lineage>
        <taxon>unclassified sequences</taxon>
        <taxon>metagenomes</taxon>
        <taxon>ecological metagenomes</taxon>
    </lineage>
</organism>
<dbReference type="EMBL" id="CAEZTC010000037">
    <property type="protein sequence ID" value="CAB4554903.1"/>
    <property type="molecule type" value="Genomic_DNA"/>
</dbReference>